<protein>
    <submittedName>
        <fullName evidence="3">Uncharacterized protein TCIL3000_5_2570</fullName>
    </submittedName>
</protein>
<sequence>MEMHVGGRNTATLSFPGTGDDEIRHVNGRIRNPYAAGGSSAYNTVEDTAFSPVQTPMSQRFAEERGDLGVHPVTVQPRYRLHSPPLCGPSSCTSPRDSTLPSTSYARSCSNSFPCEVPQRQYPSAYPLSPTLGRSPDFSVDHNVGVPMYPGGYTPTGFVMPPALASVPPPRNDVLRKSPMHDTQSATLLKRPVSSPISCPRGSRYVSPMMSISPNYPAGSHQMCSPSITAPIGCNGMHVTVGNGERSHSVRSRQANGDGGSTVSGSSGSSIREDLPLCSNDGVCALINDRKHQRRFAHTCRLFPCYHGHVARHAKLFRHAPGQVAQSEELINNSNGTKKLPAEALISVSFSSISREAPNAYRIVVNHSSKSYEIFGDWNNVRVHTFKRYLHQVYNVPPPSQVLMREESSVVLDDDLESVAHYGVKPDSVLILKRKEDNLPSSVLLEDL</sequence>
<dbReference type="PROSITE" id="PS50053">
    <property type="entry name" value="UBIQUITIN_2"/>
    <property type="match status" value="1"/>
</dbReference>
<evidence type="ECO:0000256" key="1">
    <source>
        <dbReference type="SAM" id="MobiDB-lite"/>
    </source>
</evidence>
<dbReference type="InterPro" id="IPR029071">
    <property type="entry name" value="Ubiquitin-like_domsf"/>
</dbReference>
<dbReference type="Gene3D" id="3.10.20.90">
    <property type="entry name" value="Phosphatidylinositol 3-kinase Catalytic Subunit, Chain A, domain 1"/>
    <property type="match status" value="1"/>
</dbReference>
<dbReference type="SUPFAM" id="SSF54236">
    <property type="entry name" value="Ubiquitin-like"/>
    <property type="match status" value="1"/>
</dbReference>
<feature type="domain" description="Ubiquitin-like" evidence="2">
    <location>
        <begin position="383"/>
        <end position="436"/>
    </location>
</feature>
<dbReference type="VEuPathDB" id="TriTrypDB:TcIL3000_5_2570"/>
<reference evidence="3" key="1">
    <citation type="journal article" date="2012" name="Proc. Natl. Acad. Sci. U.S.A.">
        <title>Antigenic diversity is generated by distinct evolutionary mechanisms in African trypanosome species.</title>
        <authorList>
            <person name="Jackson A.P."/>
            <person name="Berry A."/>
            <person name="Aslett M."/>
            <person name="Allison H.C."/>
            <person name="Burton P."/>
            <person name="Vavrova-Anderson J."/>
            <person name="Brown R."/>
            <person name="Browne H."/>
            <person name="Corton N."/>
            <person name="Hauser H."/>
            <person name="Gamble J."/>
            <person name="Gilderthorp R."/>
            <person name="Marcello L."/>
            <person name="McQuillan J."/>
            <person name="Otto T.D."/>
            <person name="Quail M.A."/>
            <person name="Sanders M.J."/>
            <person name="van Tonder A."/>
            <person name="Ginger M.L."/>
            <person name="Field M.C."/>
            <person name="Barry J.D."/>
            <person name="Hertz-Fowler C."/>
            <person name="Berriman M."/>
        </authorList>
    </citation>
    <scope>NUCLEOTIDE SEQUENCE</scope>
    <source>
        <strain evidence="3">IL3000</strain>
    </source>
</reference>
<name>G0UMY6_TRYCI</name>
<organism evidence="3">
    <name type="scientific">Trypanosoma congolense (strain IL3000)</name>
    <dbReference type="NCBI Taxonomy" id="1068625"/>
    <lineage>
        <taxon>Eukaryota</taxon>
        <taxon>Discoba</taxon>
        <taxon>Euglenozoa</taxon>
        <taxon>Kinetoplastea</taxon>
        <taxon>Metakinetoplastina</taxon>
        <taxon>Trypanosomatida</taxon>
        <taxon>Trypanosomatidae</taxon>
        <taxon>Trypanosoma</taxon>
        <taxon>Nannomonas</taxon>
    </lineage>
</organism>
<evidence type="ECO:0000313" key="3">
    <source>
        <dbReference type="EMBL" id="CCC90545.1"/>
    </source>
</evidence>
<accession>G0UMY6</accession>
<gene>
    <name evidence="3" type="ORF">TCIL3000_5_2570</name>
</gene>
<dbReference type="EMBL" id="HE575318">
    <property type="protein sequence ID" value="CCC90545.1"/>
    <property type="molecule type" value="Genomic_DNA"/>
</dbReference>
<feature type="region of interest" description="Disordered" evidence="1">
    <location>
        <begin position="1"/>
        <end position="20"/>
    </location>
</feature>
<dbReference type="AlphaFoldDB" id="G0UMY6"/>
<evidence type="ECO:0000259" key="2">
    <source>
        <dbReference type="PROSITE" id="PS50053"/>
    </source>
</evidence>
<dbReference type="InterPro" id="IPR000626">
    <property type="entry name" value="Ubiquitin-like_dom"/>
</dbReference>
<proteinExistence type="predicted"/>
<feature type="region of interest" description="Disordered" evidence="1">
    <location>
        <begin position="245"/>
        <end position="271"/>
    </location>
</feature>